<gene>
    <name evidence="2" type="ORF">LY79DRAFT_573957</name>
</gene>
<feature type="compositionally biased region" description="Basic and acidic residues" evidence="1">
    <location>
        <begin position="172"/>
        <end position="183"/>
    </location>
</feature>
<dbReference type="AlphaFoldDB" id="A0AAD8PIM2"/>
<comment type="caution">
    <text evidence="2">The sequence shown here is derived from an EMBL/GenBank/DDBJ whole genome shotgun (WGS) entry which is preliminary data.</text>
</comment>
<sequence>MDDDPSPTARPSRILDRAKAGDDTVVCKRRCLELQALYRDISNSKMSHHITLKAELETPKIEVPPPASVPVPIAPDDQAVPPPPPAQRPVPEPTPPRPAETLPSLVINQPSAASIDDPPQDAPAAPTTCASDEPSSEPIPVQPPQQHLPKGSGLNLEPETQPHLAPPPSWEDTPKNIDDRRAPWDWHSTHEILTSILRAVNPQQERASPHLQQLQHLQHLQQDCPDGHVSHQPPSSVQPLVCPLPLALRPAADKAGRESHTPGPMPGSLPPPSEETPGGGDEHEQDTWPPQGGSEPPHADAESALSHMKGWYVWWLREHRRRRACRPEQG</sequence>
<organism evidence="2 3">
    <name type="scientific">Colletotrichum navitas</name>
    <dbReference type="NCBI Taxonomy" id="681940"/>
    <lineage>
        <taxon>Eukaryota</taxon>
        <taxon>Fungi</taxon>
        <taxon>Dikarya</taxon>
        <taxon>Ascomycota</taxon>
        <taxon>Pezizomycotina</taxon>
        <taxon>Sordariomycetes</taxon>
        <taxon>Hypocreomycetidae</taxon>
        <taxon>Glomerellales</taxon>
        <taxon>Glomerellaceae</taxon>
        <taxon>Colletotrichum</taxon>
        <taxon>Colletotrichum graminicola species complex</taxon>
    </lineage>
</organism>
<feature type="compositionally biased region" description="Pro residues" evidence="1">
    <location>
        <begin position="263"/>
        <end position="274"/>
    </location>
</feature>
<feature type="compositionally biased region" description="Pro residues" evidence="1">
    <location>
        <begin position="80"/>
        <end position="98"/>
    </location>
</feature>
<name>A0AAD8PIM2_9PEZI</name>
<protein>
    <submittedName>
        <fullName evidence="2">Uncharacterized protein</fullName>
    </submittedName>
</protein>
<dbReference type="Proteomes" id="UP001230504">
    <property type="component" value="Unassembled WGS sequence"/>
</dbReference>
<proteinExistence type="predicted"/>
<feature type="region of interest" description="Disordered" evidence="1">
    <location>
        <begin position="58"/>
        <end position="183"/>
    </location>
</feature>
<feature type="region of interest" description="Disordered" evidence="1">
    <location>
        <begin position="1"/>
        <end position="20"/>
    </location>
</feature>
<evidence type="ECO:0000313" key="3">
    <source>
        <dbReference type="Proteomes" id="UP001230504"/>
    </source>
</evidence>
<dbReference type="EMBL" id="JAHLJV010000246">
    <property type="protein sequence ID" value="KAK1561704.1"/>
    <property type="molecule type" value="Genomic_DNA"/>
</dbReference>
<keyword evidence="3" id="KW-1185">Reference proteome</keyword>
<feature type="compositionally biased region" description="Low complexity" evidence="1">
    <location>
        <begin position="110"/>
        <end position="126"/>
    </location>
</feature>
<evidence type="ECO:0000256" key="1">
    <source>
        <dbReference type="SAM" id="MobiDB-lite"/>
    </source>
</evidence>
<feature type="compositionally biased region" description="Pro residues" evidence="1">
    <location>
        <begin position="62"/>
        <end position="73"/>
    </location>
</feature>
<feature type="compositionally biased region" description="Basic and acidic residues" evidence="1">
    <location>
        <begin position="251"/>
        <end position="260"/>
    </location>
</feature>
<dbReference type="GeneID" id="85443773"/>
<dbReference type="RefSeq" id="XP_060406811.1">
    <property type="nucleotide sequence ID" value="XM_060559533.1"/>
</dbReference>
<evidence type="ECO:0000313" key="2">
    <source>
        <dbReference type="EMBL" id="KAK1561704.1"/>
    </source>
</evidence>
<reference evidence="2" key="1">
    <citation type="submission" date="2021-06" db="EMBL/GenBank/DDBJ databases">
        <title>Comparative genomics, transcriptomics and evolutionary studies reveal genomic signatures of adaptation to plant cell wall in hemibiotrophic fungi.</title>
        <authorList>
            <consortium name="DOE Joint Genome Institute"/>
            <person name="Baroncelli R."/>
            <person name="Diaz J.F."/>
            <person name="Benocci T."/>
            <person name="Peng M."/>
            <person name="Battaglia E."/>
            <person name="Haridas S."/>
            <person name="Andreopoulos W."/>
            <person name="Labutti K."/>
            <person name="Pangilinan J."/>
            <person name="Floch G.L."/>
            <person name="Makela M.R."/>
            <person name="Henrissat B."/>
            <person name="Grigoriev I.V."/>
            <person name="Crouch J.A."/>
            <person name="De Vries R.P."/>
            <person name="Sukno S.A."/>
            <person name="Thon M.R."/>
        </authorList>
    </citation>
    <scope>NUCLEOTIDE SEQUENCE</scope>
    <source>
        <strain evidence="2">CBS 125086</strain>
    </source>
</reference>
<accession>A0AAD8PIM2</accession>
<feature type="region of interest" description="Disordered" evidence="1">
    <location>
        <begin position="203"/>
        <end position="304"/>
    </location>
</feature>
<feature type="compositionally biased region" description="Low complexity" evidence="1">
    <location>
        <begin position="210"/>
        <end position="222"/>
    </location>
</feature>